<dbReference type="EMBL" id="GBRH01218793">
    <property type="protein sequence ID" value="JAD79102.1"/>
    <property type="molecule type" value="Transcribed_RNA"/>
</dbReference>
<accession>A0A0A9D5X2</accession>
<dbReference type="AlphaFoldDB" id="A0A0A9D5X2"/>
<reference evidence="1" key="2">
    <citation type="journal article" date="2015" name="Data Brief">
        <title>Shoot transcriptome of the giant reed, Arundo donax.</title>
        <authorList>
            <person name="Barrero R.A."/>
            <person name="Guerrero F.D."/>
            <person name="Moolhuijzen P."/>
            <person name="Goolsby J.A."/>
            <person name="Tidwell J."/>
            <person name="Bellgard S.E."/>
            <person name="Bellgard M.I."/>
        </authorList>
    </citation>
    <scope>NUCLEOTIDE SEQUENCE</scope>
    <source>
        <tissue evidence="1">Shoot tissue taken approximately 20 cm above the soil surface</tissue>
    </source>
</reference>
<protein>
    <submittedName>
        <fullName evidence="1">Uncharacterized protein</fullName>
    </submittedName>
</protein>
<proteinExistence type="predicted"/>
<organism evidence="1">
    <name type="scientific">Arundo donax</name>
    <name type="common">Giant reed</name>
    <name type="synonym">Donax arundinaceus</name>
    <dbReference type="NCBI Taxonomy" id="35708"/>
    <lineage>
        <taxon>Eukaryota</taxon>
        <taxon>Viridiplantae</taxon>
        <taxon>Streptophyta</taxon>
        <taxon>Embryophyta</taxon>
        <taxon>Tracheophyta</taxon>
        <taxon>Spermatophyta</taxon>
        <taxon>Magnoliopsida</taxon>
        <taxon>Liliopsida</taxon>
        <taxon>Poales</taxon>
        <taxon>Poaceae</taxon>
        <taxon>PACMAD clade</taxon>
        <taxon>Arundinoideae</taxon>
        <taxon>Arundineae</taxon>
        <taxon>Arundo</taxon>
    </lineage>
</organism>
<reference evidence="1" key="1">
    <citation type="submission" date="2014-09" db="EMBL/GenBank/DDBJ databases">
        <authorList>
            <person name="Magalhaes I.L.F."/>
            <person name="Oliveira U."/>
            <person name="Santos F.R."/>
            <person name="Vidigal T.H.D.A."/>
            <person name="Brescovit A.D."/>
            <person name="Santos A.J."/>
        </authorList>
    </citation>
    <scope>NUCLEOTIDE SEQUENCE</scope>
    <source>
        <tissue evidence="1">Shoot tissue taken approximately 20 cm above the soil surface</tissue>
    </source>
</reference>
<name>A0A0A9D5X2_ARUDO</name>
<sequence>MGSGGTSLRLRIHSQKLWSSKWMKLLFSLALCSGVRVRNCGNLDSCS</sequence>
<evidence type="ECO:0000313" key="1">
    <source>
        <dbReference type="EMBL" id="JAD79102.1"/>
    </source>
</evidence>